<dbReference type="SUPFAM" id="SSF64518">
    <property type="entry name" value="Phase 1 flagellin"/>
    <property type="match status" value="1"/>
</dbReference>
<evidence type="ECO:0000313" key="10">
    <source>
        <dbReference type="EMBL" id="RKK03638.1"/>
    </source>
</evidence>
<dbReference type="InterPro" id="IPR053927">
    <property type="entry name" value="FlgK_helical"/>
</dbReference>
<evidence type="ECO:0000259" key="9">
    <source>
        <dbReference type="Pfam" id="PF22638"/>
    </source>
</evidence>
<dbReference type="GO" id="GO:0005198">
    <property type="term" value="F:structural molecule activity"/>
    <property type="evidence" value="ECO:0007669"/>
    <property type="project" value="InterPro"/>
</dbReference>
<evidence type="ECO:0000313" key="11">
    <source>
        <dbReference type="EMBL" id="RMI20139.1"/>
    </source>
</evidence>
<comment type="similarity">
    <text evidence="3">Belongs to the flagella basal body rod proteins family.</text>
</comment>
<dbReference type="PANTHER" id="PTHR30033">
    <property type="entry name" value="FLAGELLAR HOOK-ASSOCIATED PROTEIN 1"/>
    <property type="match status" value="1"/>
</dbReference>
<evidence type="ECO:0000256" key="2">
    <source>
        <dbReference type="ARBA" id="ARBA00004613"/>
    </source>
</evidence>
<comment type="subcellular location">
    <subcellularLocation>
        <location evidence="1">Bacterial flagellum basal body</location>
    </subcellularLocation>
    <subcellularLocation>
        <location evidence="2">Secreted</location>
    </subcellularLocation>
</comment>
<feature type="domain" description="Flagellar basal body rod protein N-terminal" evidence="7">
    <location>
        <begin position="7"/>
        <end position="36"/>
    </location>
</feature>
<keyword evidence="10" id="KW-0282">Flagellum</keyword>
<dbReference type="InterPro" id="IPR001444">
    <property type="entry name" value="Flag_bb_rod_N"/>
</dbReference>
<comment type="caution">
    <text evidence="10">The sequence shown here is derived from an EMBL/GenBank/DDBJ whole genome shotgun (WGS) entry which is preliminary data.</text>
</comment>
<keyword evidence="12" id="KW-1185">Reference proteome</keyword>
<dbReference type="GO" id="GO:0044780">
    <property type="term" value="P:bacterial-type flagellum assembly"/>
    <property type="evidence" value="ECO:0007669"/>
    <property type="project" value="InterPro"/>
</dbReference>
<dbReference type="Pfam" id="PF06429">
    <property type="entry name" value="Flg_bbr_C"/>
    <property type="match status" value="1"/>
</dbReference>
<dbReference type="RefSeq" id="WP_120638817.1">
    <property type="nucleotide sequence ID" value="NZ_RAQU01000076.1"/>
</dbReference>
<protein>
    <recommendedName>
        <fullName evidence="4">Flagellar hook-associated protein 1</fullName>
    </recommendedName>
</protein>
<dbReference type="EMBL" id="RAQU01000076">
    <property type="protein sequence ID" value="RKK03638.1"/>
    <property type="molecule type" value="Genomic_DNA"/>
</dbReference>
<evidence type="ECO:0000259" key="8">
    <source>
        <dbReference type="Pfam" id="PF06429"/>
    </source>
</evidence>
<organism evidence="10 13">
    <name type="scientific">Teichococcus wenyumeiae</name>
    <dbReference type="NCBI Taxonomy" id="2478470"/>
    <lineage>
        <taxon>Bacteria</taxon>
        <taxon>Pseudomonadati</taxon>
        <taxon>Pseudomonadota</taxon>
        <taxon>Alphaproteobacteria</taxon>
        <taxon>Acetobacterales</taxon>
        <taxon>Roseomonadaceae</taxon>
        <taxon>Roseomonas</taxon>
    </lineage>
</organism>
<gene>
    <name evidence="10" type="primary">flgK</name>
    <name evidence="10" type="ORF">D6Z83_13475</name>
    <name evidence="11" type="ORF">EBE87_16790</name>
</gene>
<keyword evidence="10" id="KW-0969">Cilium</keyword>
<name>A0A3A9JSF4_9PROT</name>
<dbReference type="AlphaFoldDB" id="A0A3A9JSF4"/>
<dbReference type="Proteomes" id="UP000274097">
    <property type="component" value="Unassembled WGS sequence"/>
</dbReference>
<evidence type="ECO:0000256" key="6">
    <source>
        <dbReference type="ARBA" id="ARBA00023143"/>
    </source>
</evidence>
<keyword evidence="5" id="KW-0964">Secreted</keyword>
<dbReference type="OrthoDB" id="7181295at2"/>
<dbReference type="Pfam" id="PF22638">
    <property type="entry name" value="FlgK_D1"/>
    <property type="match status" value="1"/>
</dbReference>
<evidence type="ECO:0000256" key="4">
    <source>
        <dbReference type="ARBA" id="ARBA00016244"/>
    </source>
</evidence>
<sequence length="494" mass="51803">MSLQAALSTALTSLAAEQRASAVIANNVANAQTAGYVRRDLPRSENLVGSSGQGVATGVTQRAADAVLAAASRTADGAEAFAGRMRALLETYTSVIGQPADERSLSSRLGAFQEAMTALSVTPENAVAQSQALSAAQDLVSSFHDMDAAISKVRTDADLGVATEVDAVNTALQNLKEVDRQLAQASARGASTAEYEDKRDIILADIATKLPIRIYDNGPGKLLVTTDGGNTLYDSGNVHRLSFTHTPGIASDIRRNGAAPYTDGLSDITIDGMKLRGSDSGSIAANLKIRDEVMPRFADMLDQVAGHLAETFQQADPSRSGTQAGLFTRDDDGDGAGAAHFDGAAPFTGVARTLAINPQVDPDQGGKLWRMRDGMQASTEGHASNNSIILGWLDAMETSRSYPASTGLPGSMGLSQAAAQTVGLMQGERATWTDRAATRSTIALQARQDLTNKTAVNVDEELQRLLMVQQTYSASVQVIQAATKMLDQLTSLGG</sequence>
<reference evidence="10 13" key="1">
    <citation type="submission" date="2018-09" db="EMBL/GenBank/DDBJ databases">
        <title>Roseomonas sp. nov., isolated from feces of Tibetan antelopes in the Qinghai-Tibet plateau, China.</title>
        <authorList>
            <person name="Tian Z."/>
        </authorList>
    </citation>
    <scope>NUCLEOTIDE SEQUENCE [LARGE SCALE GENOMIC DNA]</scope>
    <source>
        <strain evidence="11 12">Z23</strain>
        <strain evidence="10 13">Z24</strain>
    </source>
</reference>
<dbReference type="Proteomes" id="UP000278036">
    <property type="component" value="Unassembled WGS sequence"/>
</dbReference>
<evidence type="ECO:0000256" key="3">
    <source>
        <dbReference type="ARBA" id="ARBA00009677"/>
    </source>
</evidence>
<evidence type="ECO:0000256" key="1">
    <source>
        <dbReference type="ARBA" id="ARBA00004117"/>
    </source>
</evidence>
<dbReference type="InParanoid" id="A0A3A9JSF4"/>
<keyword evidence="6" id="KW-0975">Bacterial flagellum</keyword>
<evidence type="ECO:0000256" key="5">
    <source>
        <dbReference type="ARBA" id="ARBA00022525"/>
    </source>
</evidence>
<dbReference type="GO" id="GO:0009425">
    <property type="term" value="C:bacterial-type flagellum basal body"/>
    <property type="evidence" value="ECO:0007669"/>
    <property type="project" value="UniProtKB-SubCell"/>
</dbReference>
<evidence type="ECO:0000259" key="7">
    <source>
        <dbReference type="Pfam" id="PF00460"/>
    </source>
</evidence>
<dbReference type="GO" id="GO:0005576">
    <property type="term" value="C:extracellular region"/>
    <property type="evidence" value="ECO:0007669"/>
    <property type="project" value="UniProtKB-SubCell"/>
</dbReference>
<dbReference type="NCBIfam" id="TIGR02492">
    <property type="entry name" value="flgK_ends"/>
    <property type="match status" value="1"/>
</dbReference>
<feature type="domain" description="Flagellar basal-body/hook protein C-terminal" evidence="8">
    <location>
        <begin position="455"/>
        <end position="492"/>
    </location>
</feature>
<keyword evidence="10" id="KW-0966">Cell projection</keyword>
<dbReference type="InterPro" id="IPR010930">
    <property type="entry name" value="Flg_bb/hook_C_dom"/>
</dbReference>
<dbReference type="FunCoup" id="A0A3A9JSF4">
    <property type="interactions" value="95"/>
</dbReference>
<dbReference type="InterPro" id="IPR002371">
    <property type="entry name" value="FlgK"/>
</dbReference>
<proteinExistence type="inferred from homology"/>
<feature type="domain" description="Flagellar hook-associated protein FlgK helical" evidence="9">
    <location>
        <begin position="101"/>
        <end position="314"/>
    </location>
</feature>
<evidence type="ECO:0000313" key="12">
    <source>
        <dbReference type="Proteomes" id="UP000274097"/>
    </source>
</evidence>
<dbReference type="GO" id="GO:0009424">
    <property type="term" value="C:bacterial-type flagellum hook"/>
    <property type="evidence" value="ECO:0007669"/>
    <property type="project" value="InterPro"/>
</dbReference>
<dbReference type="PANTHER" id="PTHR30033:SF1">
    <property type="entry name" value="FLAGELLAR HOOK-ASSOCIATED PROTEIN 1"/>
    <property type="match status" value="1"/>
</dbReference>
<accession>A0A3A9JSF4</accession>
<dbReference type="EMBL" id="RFLX01000013">
    <property type="protein sequence ID" value="RMI20139.1"/>
    <property type="molecule type" value="Genomic_DNA"/>
</dbReference>
<dbReference type="Pfam" id="PF00460">
    <property type="entry name" value="Flg_bb_rod"/>
    <property type="match status" value="1"/>
</dbReference>
<evidence type="ECO:0000313" key="13">
    <source>
        <dbReference type="Proteomes" id="UP000278036"/>
    </source>
</evidence>